<dbReference type="Proteomes" id="UP001239111">
    <property type="component" value="Chromosome 4"/>
</dbReference>
<keyword evidence="2" id="KW-1185">Reference proteome</keyword>
<dbReference type="EMBL" id="CM056744">
    <property type="protein sequence ID" value="KAJ8666315.1"/>
    <property type="molecule type" value="Genomic_DNA"/>
</dbReference>
<sequence length="445" mass="51139">MAQNVDTHAGLRKELQSNFETYKTCFVPQCRNTSVKTPDKIFLTVPKAKRKLWFEAVGHPDTKKMKSNYCCQDHFDLKNDLQNYETWMEFGGNKKLKPTVVPRVEPSCDVSQIPSTTSTTTRAMDSLCSLEISDTSVESVESCATIIQVDIHNHDHSLPHEIQFINEYKYLQSSENDGYQEGNSQGRLELVNVYTDTRDLMPTYHKPTRTKWKKNPSVGCFICSSWKNFFKNVPIISKFLQQFIVWPSDDDLFLNLPIQFRYRYHNVRSIIDCFEIEIEKPSNAVHQALTWSDYKKCNTDKYFINISGDGLITFVSKGVPGRCSDMSIVENWGYLDKLTPNSCVLADRGFKHLDALLHKKECHLIRPPSVMKGVKNSKSEVKLAKQVASLRIHVERAINRIKNFRILDIHSRVDNDLVSHLDSMVNIACGLVNLQTSIIRQTEME</sequence>
<evidence type="ECO:0000313" key="1">
    <source>
        <dbReference type="EMBL" id="KAJ8666315.1"/>
    </source>
</evidence>
<name>A0ACC2N9I1_9HYME</name>
<gene>
    <name evidence="1" type="ORF">QAD02_007977</name>
</gene>
<protein>
    <submittedName>
        <fullName evidence="1">Uncharacterized protein</fullName>
    </submittedName>
</protein>
<comment type="caution">
    <text evidence="1">The sequence shown here is derived from an EMBL/GenBank/DDBJ whole genome shotgun (WGS) entry which is preliminary data.</text>
</comment>
<reference evidence="1" key="1">
    <citation type="submission" date="2023-04" db="EMBL/GenBank/DDBJ databases">
        <title>A chromosome-level genome assembly of the parasitoid wasp Eretmocerus hayati.</title>
        <authorList>
            <person name="Zhong Y."/>
            <person name="Liu S."/>
            <person name="Liu Y."/>
        </authorList>
    </citation>
    <scope>NUCLEOTIDE SEQUENCE</scope>
    <source>
        <strain evidence="1">ZJU_SS_LIU_2023</strain>
    </source>
</reference>
<proteinExistence type="predicted"/>
<organism evidence="1 2">
    <name type="scientific">Eretmocerus hayati</name>
    <dbReference type="NCBI Taxonomy" id="131215"/>
    <lineage>
        <taxon>Eukaryota</taxon>
        <taxon>Metazoa</taxon>
        <taxon>Ecdysozoa</taxon>
        <taxon>Arthropoda</taxon>
        <taxon>Hexapoda</taxon>
        <taxon>Insecta</taxon>
        <taxon>Pterygota</taxon>
        <taxon>Neoptera</taxon>
        <taxon>Endopterygota</taxon>
        <taxon>Hymenoptera</taxon>
        <taxon>Apocrita</taxon>
        <taxon>Proctotrupomorpha</taxon>
        <taxon>Chalcidoidea</taxon>
        <taxon>Aphelinidae</taxon>
        <taxon>Aphelininae</taxon>
        <taxon>Eretmocerus</taxon>
    </lineage>
</organism>
<evidence type="ECO:0000313" key="2">
    <source>
        <dbReference type="Proteomes" id="UP001239111"/>
    </source>
</evidence>
<accession>A0ACC2N9I1</accession>